<comment type="caution">
    <text evidence="6">The sequence shown here is derived from an EMBL/GenBank/DDBJ whole genome shotgun (WGS) entry which is preliminary data.</text>
</comment>
<dbReference type="Proteomes" id="UP001055712">
    <property type="component" value="Unassembled WGS sequence"/>
</dbReference>
<organism evidence="6 7">
    <name type="scientific">Chlorella vulgaris</name>
    <name type="common">Green alga</name>
    <dbReference type="NCBI Taxonomy" id="3077"/>
    <lineage>
        <taxon>Eukaryota</taxon>
        <taxon>Viridiplantae</taxon>
        <taxon>Chlorophyta</taxon>
        <taxon>core chlorophytes</taxon>
        <taxon>Trebouxiophyceae</taxon>
        <taxon>Chlorellales</taxon>
        <taxon>Chlorellaceae</taxon>
        <taxon>Chlorella clade</taxon>
        <taxon>Chlorella</taxon>
    </lineage>
</organism>
<sequence>MVAPARSLQALCRAAFSLCNSASTSARAAAPAVAQLGGGGRLWSAGSGQAAVPGALLQLARQFHASPGHHAAAAGDATPAMNPLQQAPAPVPGAGASPLGPDVILAGGDVTDTSRAVSRGMSISPRKLNDFAKLVRGMHIEDALIQCAISPKKSSKLVQKALLSAKANAVNNFGLEPHRLRVAEAWVGKGVHLKRTSMHGRGRSGQRLRYRSHLTVVLREEMQEPRRHTKILPMLAEREKWQRATAPGGAAAAAARPEP</sequence>
<evidence type="ECO:0000256" key="4">
    <source>
        <dbReference type="RuleBase" id="RU004005"/>
    </source>
</evidence>
<evidence type="ECO:0000256" key="5">
    <source>
        <dbReference type="SAM" id="MobiDB-lite"/>
    </source>
</evidence>
<dbReference type="PANTHER" id="PTHR13501">
    <property type="entry name" value="CHLOROPLAST 50S RIBOSOMAL PROTEIN L22-RELATED"/>
    <property type="match status" value="1"/>
</dbReference>
<keyword evidence="2 4" id="KW-0689">Ribosomal protein</keyword>
<dbReference type="CDD" id="cd00336">
    <property type="entry name" value="Ribosomal_L22"/>
    <property type="match status" value="1"/>
</dbReference>
<reference evidence="6" key="1">
    <citation type="journal article" date="2019" name="Plant J.">
        <title>Chlorella vulgaris genome assembly and annotation reveals the molecular basis for metabolic acclimation to high light conditions.</title>
        <authorList>
            <person name="Cecchin M."/>
            <person name="Marcolungo L."/>
            <person name="Rossato M."/>
            <person name="Girolomoni L."/>
            <person name="Cosentino E."/>
            <person name="Cuine S."/>
            <person name="Li-Beisson Y."/>
            <person name="Delledonne M."/>
            <person name="Ballottari M."/>
        </authorList>
    </citation>
    <scope>NUCLEOTIDE SEQUENCE</scope>
    <source>
        <strain evidence="6">211/11P</strain>
    </source>
</reference>
<dbReference type="InterPro" id="IPR018260">
    <property type="entry name" value="Ribosomal_uL22_CS"/>
</dbReference>
<reference evidence="6" key="2">
    <citation type="submission" date="2020-11" db="EMBL/GenBank/DDBJ databases">
        <authorList>
            <person name="Cecchin M."/>
            <person name="Marcolungo L."/>
            <person name="Rossato M."/>
            <person name="Girolomoni L."/>
            <person name="Cosentino E."/>
            <person name="Cuine S."/>
            <person name="Li-Beisson Y."/>
            <person name="Delledonne M."/>
            <person name="Ballottari M."/>
        </authorList>
    </citation>
    <scope>NUCLEOTIDE SEQUENCE</scope>
    <source>
        <strain evidence="6">211/11P</strain>
        <tissue evidence="6">Whole cell</tissue>
    </source>
</reference>
<dbReference type="InterPro" id="IPR047867">
    <property type="entry name" value="Ribosomal_uL22_bac/org-type"/>
</dbReference>
<dbReference type="AlphaFoldDB" id="A0A9D4YXV4"/>
<evidence type="ECO:0000256" key="3">
    <source>
        <dbReference type="ARBA" id="ARBA00023274"/>
    </source>
</evidence>
<name>A0A9D4YXV4_CHLVU</name>
<dbReference type="EMBL" id="SIDB01000006">
    <property type="protein sequence ID" value="KAI3431314.1"/>
    <property type="molecule type" value="Genomic_DNA"/>
</dbReference>
<evidence type="ECO:0000313" key="6">
    <source>
        <dbReference type="EMBL" id="KAI3431314.1"/>
    </source>
</evidence>
<dbReference type="Pfam" id="PF00237">
    <property type="entry name" value="Ribosomal_L22"/>
    <property type="match status" value="1"/>
</dbReference>
<dbReference type="OrthoDB" id="416470at2759"/>
<dbReference type="PROSITE" id="PS00464">
    <property type="entry name" value="RIBOSOMAL_L22"/>
    <property type="match status" value="1"/>
</dbReference>
<keyword evidence="7" id="KW-1185">Reference proteome</keyword>
<dbReference type="Gene3D" id="3.90.470.10">
    <property type="entry name" value="Ribosomal protein L22/L17"/>
    <property type="match status" value="1"/>
</dbReference>
<dbReference type="PANTHER" id="PTHR13501:SF8">
    <property type="entry name" value="LARGE RIBOSOMAL SUBUNIT PROTEIN UL22M"/>
    <property type="match status" value="1"/>
</dbReference>
<dbReference type="InterPro" id="IPR001063">
    <property type="entry name" value="Ribosomal_uL22"/>
</dbReference>
<keyword evidence="3 4" id="KW-0687">Ribonucleoprotein</keyword>
<evidence type="ECO:0000313" key="7">
    <source>
        <dbReference type="Proteomes" id="UP001055712"/>
    </source>
</evidence>
<proteinExistence type="inferred from homology"/>
<dbReference type="GO" id="GO:0003735">
    <property type="term" value="F:structural constituent of ribosome"/>
    <property type="evidence" value="ECO:0007669"/>
    <property type="project" value="InterPro"/>
</dbReference>
<gene>
    <name evidence="6" type="ORF">D9Q98_004372</name>
</gene>
<protein>
    <submittedName>
        <fullName evidence="6">Uncharacterized protein</fullName>
    </submittedName>
</protein>
<dbReference type="InterPro" id="IPR036394">
    <property type="entry name" value="Ribosomal_uL22_sf"/>
</dbReference>
<dbReference type="GO" id="GO:0006412">
    <property type="term" value="P:translation"/>
    <property type="evidence" value="ECO:0007669"/>
    <property type="project" value="InterPro"/>
</dbReference>
<evidence type="ECO:0000256" key="1">
    <source>
        <dbReference type="ARBA" id="ARBA00009451"/>
    </source>
</evidence>
<feature type="region of interest" description="Disordered" evidence="5">
    <location>
        <begin position="68"/>
        <end position="93"/>
    </location>
</feature>
<dbReference type="SUPFAM" id="SSF54843">
    <property type="entry name" value="Ribosomal protein L22"/>
    <property type="match status" value="1"/>
</dbReference>
<dbReference type="GO" id="GO:0005762">
    <property type="term" value="C:mitochondrial large ribosomal subunit"/>
    <property type="evidence" value="ECO:0007669"/>
    <property type="project" value="TreeGrafter"/>
</dbReference>
<comment type="similarity">
    <text evidence="1 4">Belongs to the universal ribosomal protein uL22 family.</text>
</comment>
<accession>A0A9D4YXV4</accession>
<evidence type="ECO:0000256" key="2">
    <source>
        <dbReference type="ARBA" id="ARBA00022980"/>
    </source>
</evidence>